<dbReference type="PROSITE" id="PS50222">
    <property type="entry name" value="EF_HAND_2"/>
    <property type="match status" value="1"/>
</dbReference>
<organism evidence="3 4">
    <name type="scientific">Sphingorhabdus rigui</name>
    <dbReference type="NCBI Taxonomy" id="1282858"/>
    <lineage>
        <taxon>Bacteria</taxon>
        <taxon>Pseudomonadati</taxon>
        <taxon>Pseudomonadota</taxon>
        <taxon>Alphaproteobacteria</taxon>
        <taxon>Sphingomonadales</taxon>
        <taxon>Sphingomonadaceae</taxon>
        <taxon>Sphingorhabdus</taxon>
    </lineage>
</organism>
<dbReference type="EMBL" id="JACIEA010000002">
    <property type="protein sequence ID" value="MBB3943351.1"/>
    <property type="molecule type" value="Genomic_DNA"/>
</dbReference>
<dbReference type="InterPro" id="IPR018247">
    <property type="entry name" value="EF_Hand_1_Ca_BS"/>
</dbReference>
<keyword evidence="4" id="KW-1185">Reference proteome</keyword>
<evidence type="ECO:0000259" key="2">
    <source>
        <dbReference type="PROSITE" id="PS50222"/>
    </source>
</evidence>
<dbReference type="Pfam" id="PF13202">
    <property type="entry name" value="EF-hand_5"/>
    <property type="match status" value="2"/>
</dbReference>
<evidence type="ECO:0000256" key="1">
    <source>
        <dbReference type="SAM" id="SignalP"/>
    </source>
</evidence>
<dbReference type="GO" id="GO:0005509">
    <property type="term" value="F:calcium ion binding"/>
    <property type="evidence" value="ECO:0007669"/>
    <property type="project" value="InterPro"/>
</dbReference>
<feature type="signal peptide" evidence="1">
    <location>
        <begin position="1"/>
        <end position="19"/>
    </location>
</feature>
<dbReference type="InterPro" id="IPR002048">
    <property type="entry name" value="EF_hand_dom"/>
</dbReference>
<dbReference type="PROSITE" id="PS00018">
    <property type="entry name" value="EF_HAND_1"/>
    <property type="match status" value="1"/>
</dbReference>
<evidence type="ECO:0000313" key="3">
    <source>
        <dbReference type="EMBL" id="MBB3943351.1"/>
    </source>
</evidence>
<dbReference type="RefSeq" id="WP_183941680.1">
    <property type="nucleotide sequence ID" value="NZ_BAABBG010000005.1"/>
</dbReference>
<reference evidence="3 4" key="1">
    <citation type="submission" date="2020-08" db="EMBL/GenBank/DDBJ databases">
        <title>Genomic Encyclopedia of Type Strains, Phase IV (KMG-IV): sequencing the most valuable type-strain genomes for metagenomic binning, comparative biology and taxonomic classification.</title>
        <authorList>
            <person name="Goeker M."/>
        </authorList>
    </citation>
    <scope>NUCLEOTIDE SEQUENCE [LARGE SCALE GENOMIC DNA]</scope>
    <source>
        <strain evidence="3 4">DSM 29050</strain>
    </source>
</reference>
<feature type="domain" description="EF-hand" evidence="2">
    <location>
        <begin position="53"/>
        <end position="88"/>
    </location>
</feature>
<name>A0A840B0B5_9SPHN</name>
<protein>
    <recommendedName>
        <fullName evidence="2">EF-hand domain-containing protein</fullName>
    </recommendedName>
</protein>
<dbReference type="Gene3D" id="1.10.238.10">
    <property type="entry name" value="EF-hand"/>
    <property type="match status" value="1"/>
</dbReference>
<proteinExistence type="predicted"/>
<evidence type="ECO:0000313" key="4">
    <source>
        <dbReference type="Proteomes" id="UP000581447"/>
    </source>
</evidence>
<dbReference type="AlphaFoldDB" id="A0A840B0B5"/>
<keyword evidence="1" id="KW-0732">Signal</keyword>
<dbReference type="Proteomes" id="UP000581447">
    <property type="component" value="Unassembled WGS sequence"/>
</dbReference>
<comment type="caution">
    <text evidence="3">The sequence shown here is derived from an EMBL/GenBank/DDBJ whole genome shotgun (WGS) entry which is preliminary data.</text>
</comment>
<gene>
    <name evidence="3" type="ORF">GGR91_001609</name>
</gene>
<dbReference type="InterPro" id="IPR011992">
    <property type="entry name" value="EF-hand-dom_pair"/>
</dbReference>
<sequence>MRTSLAILAALVLSPVAMAQDAPPPPPAGGVPQPEQIFAFLDADKDGFIAKDEAQGPLVQYFGMIDTDKDDKISMVELKTAMEAMRPPEPAQGQTEGK</sequence>
<feature type="chain" id="PRO_5033046500" description="EF-hand domain-containing protein" evidence="1">
    <location>
        <begin position="20"/>
        <end position="98"/>
    </location>
</feature>
<accession>A0A840B0B5</accession>
<dbReference type="SUPFAM" id="SSF47473">
    <property type="entry name" value="EF-hand"/>
    <property type="match status" value="1"/>
</dbReference>